<keyword evidence="1" id="KW-0732">Signal</keyword>
<accession>A0A7W8D2H5</accession>
<dbReference type="InterPro" id="IPR045670">
    <property type="entry name" value="DUF5916"/>
</dbReference>
<feature type="domain" description="DUF5916" evidence="2">
    <location>
        <begin position="219"/>
        <end position="313"/>
    </location>
</feature>
<evidence type="ECO:0000313" key="3">
    <source>
        <dbReference type="EMBL" id="MBB5206624.1"/>
    </source>
</evidence>
<dbReference type="Proteomes" id="UP000521199">
    <property type="component" value="Unassembled WGS sequence"/>
</dbReference>
<dbReference type="EMBL" id="JACHHP010000001">
    <property type="protein sequence ID" value="MBB5206624.1"/>
    <property type="molecule type" value="Genomic_DNA"/>
</dbReference>
<dbReference type="Gene3D" id="2.60.40.1190">
    <property type="match status" value="1"/>
</dbReference>
<protein>
    <recommendedName>
        <fullName evidence="2">DUF5916 domain-containing protein</fullName>
    </recommendedName>
</protein>
<dbReference type="Pfam" id="PF19313">
    <property type="entry name" value="DUF5916"/>
    <property type="match status" value="1"/>
</dbReference>
<reference evidence="3 4" key="1">
    <citation type="submission" date="2020-08" db="EMBL/GenBank/DDBJ databases">
        <title>Genomic Encyclopedia of Type Strains, Phase IV (KMG-IV): sequencing the most valuable type-strain genomes for metagenomic binning, comparative biology and taxonomic classification.</title>
        <authorList>
            <person name="Goeker M."/>
        </authorList>
    </citation>
    <scope>NUCLEOTIDE SEQUENCE [LARGE SCALE GENOMIC DNA]</scope>
    <source>
        <strain evidence="3 4">DSM 24163</strain>
    </source>
</reference>
<organism evidence="3 4">
    <name type="scientific">Chiayiivirga flava</name>
    <dbReference type="NCBI Taxonomy" id="659595"/>
    <lineage>
        <taxon>Bacteria</taxon>
        <taxon>Pseudomonadati</taxon>
        <taxon>Pseudomonadota</taxon>
        <taxon>Gammaproteobacteria</taxon>
        <taxon>Lysobacterales</taxon>
        <taxon>Lysobacteraceae</taxon>
        <taxon>Chiayiivirga</taxon>
    </lineage>
</organism>
<feature type="chain" id="PRO_5031346536" description="DUF5916 domain-containing protein" evidence="1">
    <location>
        <begin position="21"/>
        <end position="743"/>
    </location>
</feature>
<proteinExistence type="predicted"/>
<evidence type="ECO:0000313" key="4">
    <source>
        <dbReference type="Proteomes" id="UP000521199"/>
    </source>
</evidence>
<evidence type="ECO:0000259" key="2">
    <source>
        <dbReference type="Pfam" id="PF19313"/>
    </source>
</evidence>
<keyword evidence="4" id="KW-1185">Reference proteome</keyword>
<sequence length="743" mass="83740">MPFRVCAVLALCCIASPAVAAIVVDGRRDEPEWRAAQRFDDFRVTAPYTLDAPALRTTAWLLSTPEGIAVAFECEHPATVPRLRPRVERDQRRTADRVNFMIDFDGDGRQAYDFAVLLSGSIQDDSITGENAFNPDWNPDWLQAVEEDADAWRVEMLIPWSVAAMRDGSAGSRRVAVYFDRVIGATDERQAFPAATFERGRFVSDFHPIEIPQFRQSTLDVFPYVTAQQDFVRNRNDVRSGVDVFWKPSAGFQLSAALNPDFGQVEADELVINFDAIETYYSDKRPFFTENQGMFDVTTPDSGQLVYTRRIGGPRDDGSGLAADIDAAVKLNGAVGRLGYGVLAAQESDVGSENGRTFAAQRLLLPVDDSLSVGYLGTWADRPLLDRDADVQTVDLSWRPSPAWVVNAQALASTIDQAGSERHGDGAWVRAFWLPTPLQTYEVEATHFARELDFSDLGFQRRAGLNELEITGELRRNVDDPDARVRSRRWRAELQARSNDSGDRLPTVLVLTHTAEFGSGAFAQLEGAFETDGIDDLISRGNGHWRRPARNVLYGDWRSPVRGGWQTESEFVYFEEGLSDPALQLIFTANWFVSDALNLEFGGGPLWSRDWLIWDEANRFDRFRRRALEAEINLNWFPAQRHELRVKTQWLAIRAHDGRRYVLDGSGAMRPTGAPSEDFSLNNFGLQLRYRYEVAVQSELFLVYSRGGVSRHEDDIPGARDLFDEALTLRDADQFLAKLRYRF</sequence>
<gene>
    <name evidence="3" type="ORF">HNQ52_000140</name>
</gene>
<dbReference type="AlphaFoldDB" id="A0A7W8D2H5"/>
<dbReference type="RefSeq" id="WP_183958775.1">
    <property type="nucleotide sequence ID" value="NZ_JACHHP010000001.1"/>
</dbReference>
<name>A0A7W8D2H5_9GAMM</name>
<evidence type="ECO:0000256" key="1">
    <source>
        <dbReference type="SAM" id="SignalP"/>
    </source>
</evidence>
<comment type="caution">
    <text evidence="3">The sequence shown here is derived from an EMBL/GenBank/DDBJ whole genome shotgun (WGS) entry which is preliminary data.</text>
</comment>
<feature type="signal peptide" evidence="1">
    <location>
        <begin position="1"/>
        <end position="20"/>
    </location>
</feature>
<dbReference type="SUPFAM" id="SSF49344">
    <property type="entry name" value="CBD9-like"/>
    <property type="match status" value="1"/>
</dbReference>